<evidence type="ECO:0000313" key="1">
    <source>
        <dbReference type="EMBL" id="GAA2263566.1"/>
    </source>
</evidence>
<protein>
    <submittedName>
        <fullName evidence="1">Helix-turn-helix transcriptional regulator</fullName>
    </submittedName>
</protein>
<dbReference type="InterPro" id="IPR051797">
    <property type="entry name" value="TrmB-like"/>
</dbReference>
<dbReference type="Proteomes" id="UP001500305">
    <property type="component" value="Unassembled WGS sequence"/>
</dbReference>
<evidence type="ECO:0000313" key="2">
    <source>
        <dbReference type="Proteomes" id="UP001500305"/>
    </source>
</evidence>
<dbReference type="Gene3D" id="1.10.10.10">
    <property type="entry name" value="Winged helix-like DNA-binding domain superfamily/Winged helix DNA-binding domain"/>
    <property type="match status" value="1"/>
</dbReference>
<reference evidence="2" key="1">
    <citation type="journal article" date="2019" name="Int. J. Syst. Evol. Microbiol.">
        <title>The Global Catalogue of Microorganisms (GCM) 10K type strain sequencing project: providing services to taxonomists for standard genome sequencing and annotation.</title>
        <authorList>
            <consortium name="The Broad Institute Genomics Platform"/>
            <consortium name="The Broad Institute Genome Sequencing Center for Infectious Disease"/>
            <person name="Wu L."/>
            <person name="Ma J."/>
        </authorList>
    </citation>
    <scope>NUCLEOTIDE SEQUENCE [LARGE SCALE GENOMIC DNA]</scope>
    <source>
        <strain evidence="2">JCM 7356</strain>
    </source>
</reference>
<gene>
    <name evidence="1" type="ORF">GCM10010430_55130</name>
</gene>
<organism evidence="1 2">
    <name type="scientific">Kitasatospora cystarginea</name>
    <dbReference type="NCBI Taxonomy" id="58350"/>
    <lineage>
        <taxon>Bacteria</taxon>
        <taxon>Bacillati</taxon>
        <taxon>Actinomycetota</taxon>
        <taxon>Actinomycetes</taxon>
        <taxon>Kitasatosporales</taxon>
        <taxon>Streptomycetaceae</taxon>
        <taxon>Kitasatospora</taxon>
    </lineage>
</organism>
<accession>A0ABP5RLG4</accession>
<dbReference type="InterPro" id="IPR036388">
    <property type="entry name" value="WH-like_DNA-bd_sf"/>
</dbReference>
<keyword evidence="2" id="KW-1185">Reference proteome</keyword>
<dbReference type="SUPFAM" id="SSF46894">
    <property type="entry name" value="C-terminal effector domain of the bipartite response regulators"/>
    <property type="match status" value="1"/>
</dbReference>
<sequence>MLELGADPVADQGSGVPGEAARRLYLAVLAEGGRIPATGISAADSAARDELVRIGLLMENPLDDAYFAVSPRAVAERIGARLRSSATRLLLEAEELPTVLDGLARAYDSVRKPPVDPLAPVVLEGGERIRHRVAELVSECRHELLTAQPGPRQPETMTLARRQDLELVRRGASLRALYQPVVLGEPATVDYAVAIAEHGGEVRVLDEPFQRMIIIDRAVAVVPAADDHSRAAFLTDPAVLSFLLAVHERDWARADAVRWSAPKARTTTHSAPDRVGRLLAAGLTQRAVATRLGLGERTVAGHIARLRARYGAQTLFQLGWLMRGEGRDGE</sequence>
<dbReference type="PANTHER" id="PTHR34293">
    <property type="entry name" value="HTH-TYPE TRANSCRIPTIONAL REGULATOR TRMBL2"/>
    <property type="match status" value="1"/>
</dbReference>
<proteinExistence type="predicted"/>
<dbReference type="InterPro" id="IPR016032">
    <property type="entry name" value="Sig_transdc_resp-reg_C-effctor"/>
</dbReference>
<dbReference type="EMBL" id="BAAATR010000029">
    <property type="protein sequence ID" value="GAA2263566.1"/>
    <property type="molecule type" value="Genomic_DNA"/>
</dbReference>
<comment type="caution">
    <text evidence="1">The sequence shown here is derived from an EMBL/GenBank/DDBJ whole genome shotgun (WGS) entry which is preliminary data.</text>
</comment>
<name>A0ABP5RLG4_9ACTN</name>
<dbReference type="PANTHER" id="PTHR34293:SF1">
    <property type="entry name" value="HTH-TYPE TRANSCRIPTIONAL REGULATOR TRMBL2"/>
    <property type="match status" value="1"/>
</dbReference>